<comment type="similarity">
    <text evidence="1">Belongs to the ATPase alpha/beta chains family.</text>
</comment>
<evidence type="ECO:0000256" key="1">
    <source>
        <dbReference type="ARBA" id="ARBA00008936"/>
    </source>
</evidence>
<dbReference type="GO" id="GO:0005524">
    <property type="term" value="F:ATP binding"/>
    <property type="evidence" value="ECO:0007669"/>
    <property type="project" value="UniProtKB-KW"/>
</dbReference>
<dbReference type="SUPFAM" id="SSF47917">
    <property type="entry name" value="C-terminal domain of alpha and beta subunits of F1 ATP synthase"/>
    <property type="match status" value="1"/>
</dbReference>
<dbReference type="SUPFAM" id="SSF52540">
    <property type="entry name" value="P-loop containing nucleoside triphosphate hydrolases"/>
    <property type="match status" value="1"/>
</dbReference>
<dbReference type="FunFam" id="3.40.50.300:FF:000052">
    <property type="entry name" value="V-type proton ATPase catalytic subunit A"/>
    <property type="match status" value="1"/>
</dbReference>
<dbReference type="GO" id="GO:0005765">
    <property type="term" value="C:lysosomal membrane"/>
    <property type="evidence" value="ECO:0007669"/>
    <property type="project" value="TreeGrafter"/>
</dbReference>
<dbReference type="Gene3D" id="1.10.1140.10">
    <property type="entry name" value="Bovine Mitochondrial F1-atpase, Atp Synthase Beta Chain, Chain D, domain 3"/>
    <property type="match status" value="1"/>
</dbReference>
<dbReference type="Gene3D" id="2.40.50.100">
    <property type="match status" value="1"/>
</dbReference>
<protein>
    <recommendedName>
        <fullName evidence="2">H(+)-transporting two-sector ATPase</fullName>
        <ecNumber evidence="2">7.1.2.2</ecNumber>
    </recommendedName>
</protein>
<dbReference type="Pfam" id="PF16886">
    <property type="entry name" value="ATP-synt_ab_Xtn"/>
    <property type="match status" value="1"/>
</dbReference>
<dbReference type="AlphaFoldDB" id="A0A814CKU3"/>
<dbReference type="GO" id="GO:0033180">
    <property type="term" value="C:proton-transporting V-type ATPase, V1 domain"/>
    <property type="evidence" value="ECO:0007669"/>
    <property type="project" value="InterPro"/>
</dbReference>
<evidence type="ECO:0000259" key="10">
    <source>
        <dbReference type="Pfam" id="PF00006"/>
    </source>
</evidence>
<organism evidence="14 15">
    <name type="scientific">Brachionus calyciflorus</name>
    <dbReference type="NCBI Taxonomy" id="104777"/>
    <lineage>
        <taxon>Eukaryota</taxon>
        <taxon>Metazoa</taxon>
        <taxon>Spiralia</taxon>
        <taxon>Gnathifera</taxon>
        <taxon>Rotifera</taxon>
        <taxon>Eurotatoria</taxon>
        <taxon>Monogononta</taxon>
        <taxon>Pseudotrocha</taxon>
        <taxon>Ploima</taxon>
        <taxon>Brachionidae</taxon>
        <taxon>Brachionus</taxon>
    </lineage>
</organism>
<comment type="caution">
    <text evidence="14">The sequence shown here is derived from an EMBL/GenBank/DDBJ whole genome shotgun (WGS) entry which is preliminary data.</text>
</comment>
<sequence length="622" mass="69104">MDKLAEKMYALPKLSEDDKESNLGYIYGVSGPVVVANNMAGSAMYELVRVGYLQLVGEIIRLEGDMATIQVYEETSGLTVGDPVFKTGKPLSIELGPGIMDGIFDGIQRPLEDIAEIFQSIYIPRGVDTKALNRGSTWDFTPTNLRVGSHVTGGDIFGTVQENTLIKHKIMLNPKARGTIVNIAEPGNYHVDDVVLETEFEGVVTKHKLYQVWPVRQMRPVAEKLAANHPLLTGQRVLDALFPCVQGGTTAIPGAFGCGKTVISQSLSKFSNSDAIIYVGCGERGNEMAEVLKDFPQLTMEVDGRTESIMKRTSLVANTSNMPVAAREASIYTGITLSEYFRDMGYNVAMMADSTSRWAEALREISGRLAEMPADAGYPAYLAARLASFYERAGRVRCIGNPAREGSVTIVGAVSPPGGDFADPVTAATLSIVQVFWGLDKKLAQRKHFPSVNWLISYSKYMRALDDYYEKNFPEFVPLRTKCKEILQEEEDLSEIVQLVGKNALAETDKITLEVAKLIKDDFLQQNGYTTYDRYCPFYKSVLMLHNLIGFYDAARRAVESTAQSENKITWNIIKDHMGGILYELSSMKFKDPTKESESKIRHDMLDLNERMLAAFRDLEDH</sequence>
<dbReference type="InterPro" id="IPR024034">
    <property type="entry name" value="ATPase_F1/V1_b/a_C"/>
</dbReference>
<keyword evidence="7" id="KW-1278">Translocase</keyword>
<evidence type="ECO:0000259" key="13">
    <source>
        <dbReference type="Pfam" id="PF22919"/>
    </source>
</evidence>
<dbReference type="Proteomes" id="UP000663879">
    <property type="component" value="Unassembled WGS sequence"/>
</dbReference>
<gene>
    <name evidence="14" type="ORF">OXX778_LOCUS13453</name>
</gene>
<dbReference type="CDD" id="cd01134">
    <property type="entry name" value="V_A-ATPase_A"/>
    <property type="match status" value="1"/>
</dbReference>
<dbReference type="InterPro" id="IPR027417">
    <property type="entry name" value="P-loop_NTPase"/>
</dbReference>
<dbReference type="InterPro" id="IPR036121">
    <property type="entry name" value="ATPase_F1/V1/A1_a/bsu_N_sf"/>
</dbReference>
<keyword evidence="8" id="KW-0406">Ion transport</keyword>
<dbReference type="SUPFAM" id="SSF50615">
    <property type="entry name" value="N-terminal domain of alpha and beta subunits of F1 ATP synthase"/>
    <property type="match status" value="1"/>
</dbReference>
<proteinExistence type="inferred from homology"/>
<evidence type="ECO:0000256" key="8">
    <source>
        <dbReference type="ARBA" id="ARBA00023065"/>
    </source>
</evidence>
<dbReference type="InterPro" id="IPR020003">
    <property type="entry name" value="ATPase_a/bsu_AS"/>
</dbReference>
<dbReference type="FunFam" id="2.40.50.100:FF:000008">
    <property type="entry name" value="V-type proton ATPase catalytic subunit A"/>
    <property type="match status" value="1"/>
</dbReference>
<evidence type="ECO:0000256" key="6">
    <source>
        <dbReference type="ARBA" id="ARBA00022840"/>
    </source>
</evidence>
<feature type="domain" description="ATP synthase A/B type C-terminal" evidence="13">
    <location>
        <begin position="467"/>
        <end position="565"/>
    </location>
</feature>
<dbReference type="EC" id="7.1.2.2" evidence="2"/>
<evidence type="ECO:0000259" key="12">
    <source>
        <dbReference type="Pfam" id="PF16886"/>
    </source>
</evidence>
<dbReference type="HAMAP" id="MF_00309">
    <property type="entry name" value="ATP_synth_A_arch"/>
    <property type="match status" value="1"/>
</dbReference>
<dbReference type="PROSITE" id="PS00152">
    <property type="entry name" value="ATPASE_ALPHA_BETA"/>
    <property type="match status" value="1"/>
</dbReference>
<evidence type="ECO:0000256" key="9">
    <source>
        <dbReference type="ARBA" id="ARBA00048383"/>
    </source>
</evidence>
<dbReference type="GO" id="GO:0016887">
    <property type="term" value="F:ATP hydrolysis activity"/>
    <property type="evidence" value="ECO:0007669"/>
    <property type="project" value="InterPro"/>
</dbReference>
<evidence type="ECO:0000256" key="5">
    <source>
        <dbReference type="ARBA" id="ARBA00022781"/>
    </source>
</evidence>
<evidence type="ECO:0000256" key="7">
    <source>
        <dbReference type="ARBA" id="ARBA00022967"/>
    </source>
</evidence>
<evidence type="ECO:0000256" key="2">
    <source>
        <dbReference type="ARBA" id="ARBA00012473"/>
    </source>
</evidence>
<accession>A0A814CKU3</accession>
<keyword evidence="6" id="KW-0067">ATP-binding</keyword>
<keyword evidence="15" id="KW-1185">Reference proteome</keyword>
<evidence type="ECO:0000256" key="4">
    <source>
        <dbReference type="ARBA" id="ARBA00022741"/>
    </source>
</evidence>
<feature type="domain" description="ATPase F1/V1/A1 complex alpha/beta subunit nucleotide-binding" evidence="10">
    <location>
        <begin position="234"/>
        <end position="459"/>
    </location>
</feature>
<dbReference type="InterPro" id="IPR022878">
    <property type="entry name" value="V-ATPase_asu"/>
</dbReference>
<dbReference type="CDD" id="cd18111">
    <property type="entry name" value="ATP-synt_V_A-type_alpha_C"/>
    <property type="match status" value="1"/>
</dbReference>
<dbReference type="InterPro" id="IPR000194">
    <property type="entry name" value="ATPase_F1/V1/A1_a/bsu_nucl-bd"/>
</dbReference>
<reference evidence="14" key="1">
    <citation type="submission" date="2021-02" db="EMBL/GenBank/DDBJ databases">
        <authorList>
            <person name="Nowell W R."/>
        </authorList>
    </citation>
    <scope>NUCLEOTIDE SEQUENCE</scope>
    <source>
        <strain evidence="14">Ploen Becks lab</strain>
    </source>
</reference>
<dbReference type="PANTHER" id="PTHR43607:SF1">
    <property type="entry name" value="H(+)-TRANSPORTING TWO-SECTOR ATPASE"/>
    <property type="match status" value="1"/>
</dbReference>
<dbReference type="FunFam" id="1.10.1140.10:FF:000002">
    <property type="entry name" value="V-type proton ATPase catalytic subunit A"/>
    <property type="match status" value="1"/>
</dbReference>
<dbReference type="Gene3D" id="2.40.30.20">
    <property type="match status" value="1"/>
</dbReference>
<dbReference type="InterPro" id="IPR031686">
    <property type="entry name" value="ATP-synth_a_Xtn"/>
</dbReference>
<dbReference type="InterPro" id="IPR005725">
    <property type="entry name" value="ATPase_V1-cplx_asu"/>
</dbReference>
<dbReference type="CDD" id="cd18119">
    <property type="entry name" value="ATP-synt_V_A-type_alpha_N"/>
    <property type="match status" value="1"/>
</dbReference>
<dbReference type="Pfam" id="PF02874">
    <property type="entry name" value="ATP-synt_ab_N"/>
    <property type="match status" value="1"/>
</dbReference>
<dbReference type="Pfam" id="PF22919">
    <property type="entry name" value="ATP-synt_VA_C"/>
    <property type="match status" value="1"/>
</dbReference>
<dbReference type="GO" id="GO:0046034">
    <property type="term" value="P:ATP metabolic process"/>
    <property type="evidence" value="ECO:0007669"/>
    <property type="project" value="InterPro"/>
</dbReference>
<dbReference type="EMBL" id="CAJNOC010002587">
    <property type="protein sequence ID" value="CAF0941509.1"/>
    <property type="molecule type" value="Genomic_DNA"/>
</dbReference>
<evidence type="ECO:0000313" key="15">
    <source>
        <dbReference type="Proteomes" id="UP000663879"/>
    </source>
</evidence>
<dbReference type="PANTHER" id="PTHR43607">
    <property type="entry name" value="V-TYPE PROTON ATPASE CATALYTIC SUBUNIT A"/>
    <property type="match status" value="1"/>
</dbReference>
<dbReference type="NCBIfam" id="TIGR01042">
    <property type="entry name" value="V-ATPase_V1_A"/>
    <property type="match status" value="1"/>
</dbReference>
<evidence type="ECO:0000313" key="14">
    <source>
        <dbReference type="EMBL" id="CAF0941509.1"/>
    </source>
</evidence>
<dbReference type="OrthoDB" id="1676488at2759"/>
<dbReference type="InterPro" id="IPR055190">
    <property type="entry name" value="ATP-synt_VA_C"/>
</dbReference>
<comment type="catalytic activity">
    <reaction evidence="9">
        <text>ATP + H2O + 4 H(+)(in) = ADP + phosphate + 5 H(+)(out)</text>
        <dbReference type="Rhea" id="RHEA:57720"/>
        <dbReference type="ChEBI" id="CHEBI:15377"/>
        <dbReference type="ChEBI" id="CHEBI:15378"/>
        <dbReference type="ChEBI" id="CHEBI:30616"/>
        <dbReference type="ChEBI" id="CHEBI:43474"/>
        <dbReference type="ChEBI" id="CHEBI:456216"/>
        <dbReference type="EC" id="7.1.2.2"/>
    </reaction>
</comment>
<dbReference type="InterPro" id="IPR004100">
    <property type="entry name" value="ATPase_F1/V1/A1_a/bsu_N"/>
</dbReference>
<dbReference type="FunFam" id="2.40.30.20:FF:000002">
    <property type="entry name" value="V-type proton ATPase catalytic subunit A"/>
    <property type="match status" value="1"/>
</dbReference>
<dbReference type="Pfam" id="PF00006">
    <property type="entry name" value="ATP-synt_ab"/>
    <property type="match status" value="1"/>
</dbReference>
<dbReference type="NCBIfam" id="NF003220">
    <property type="entry name" value="PRK04192.1"/>
    <property type="match status" value="1"/>
</dbReference>
<dbReference type="InterPro" id="IPR023366">
    <property type="entry name" value="ATP_synth_asu-like_sf"/>
</dbReference>
<evidence type="ECO:0000256" key="3">
    <source>
        <dbReference type="ARBA" id="ARBA00022448"/>
    </source>
</evidence>
<feature type="domain" description="ATPsynthase alpha/beta subunit barrel-sandwich" evidence="12">
    <location>
        <begin position="130"/>
        <end position="216"/>
    </location>
</feature>
<name>A0A814CKU3_9BILA</name>
<keyword evidence="5" id="KW-0375">Hydrogen ion transport</keyword>
<keyword evidence="3" id="KW-0813">Transport</keyword>
<evidence type="ECO:0000259" key="11">
    <source>
        <dbReference type="Pfam" id="PF02874"/>
    </source>
</evidence>
<dbReference type="GO" id="GO:0046961">
    <property type="term" value="F:proton-transporting ATPase activity, rotational mechanism"/>
    <property type="evidence" value="ECO:0007669"/>
    <property type="project" value="InterPro"/>
</dbReference>
<feature type="domain" description="ATPase F1/V1/A1 complex alpha/beta subunit N-terminal" evidence="11">
    <location>
        <begin position="26"/>
        <end position="88"/>
    </location>
</feature>
<dbReference type="Gene3D" id="3.40.50.300">
    <property type="entry name" value="P-loop containing nucleotide triphosphate hydrolases"/>
    <property type="match status" value="1"/>
</dbReference>
<keyword evidence="4" id="KW-0547">Nucleotide-binding</keyword>